<proteinExistence type="inferred from homology"/>
<dbReference type="Proteomes" id="UP000033434">
    <property type="component" value="Unassembled WGS sequence"/>
</dbReference>
<dbReference type="InterPro" id="IPR043144">
    <property type="entry name" value="Mal/L-sulf/L-lact_DH-like_ah"/>
</dbReference>
<dbReference type="PANTHER" id="PTHR11091">
    <property type="entry name" value="OXIDOREDUCTASE-RELATED"/>
    <property type="match status" value="1"/>
</dbReference>
<comment type="caution">
    <text evidence="3">The sequence shown here is derived from an EMBL/GenBank/DDBJ whole genome shotgun (WGS) entry which is preliminary data.</text>
</comment>
<dbReference type="InterPro" id="IPR003767">
    <property type="entry name" value="Malate/L-lactate_DH-like"/>
</dbReference>
<dbReference type="SUPFAM" id="SSF89733">
    <property type="entry name" value="L-sulfolactate dehydrogenase-like"/>
    <property type="match status" value="1"/>
</dbReference>
<accession>A0A0F6ABZ6</accession>
<evidence type="ECO:0000256" key="2">
    <source>
        <dbReference type="ARBA" id="ARBA00023002"/>
    </source>
</evidence>
<dbReference type="GO" id="GO:0016491">
    <property type="term" value="F:oxidoreductase activity"/>
    <property type="evidence" value="ECO:0007669"/>
    <property type="project" value="UniProtKB-KW"/>
</dbReference>
<dbReference type="PANTHER" id="PTHR11091:SF0">
    <property type="entry name" value="MALATE DEHYDROGENASE"/>
    <property type="match status" value="1"/>
</dbReference>
<dbReference type="Gene3D" id="1.10.1530.10">
    <property type="match status" value="1"/>
</dbReference>
<gene>
    <name evidence="3" type="ORF">N479_13040</name>
</gene>
<dbReference type="PATRIC" id="fig|1129367.4.peg.2404"/>
<evidence type="ECO:0000313" key="4">
    <source>
        <dbReference type="Proteomes" id="UP000033434"/>
    </source>
</evidence>
<organism evidence="3 4">
    <name type="scientific">Pseudoalteromonas luteoviolacea S4054</name>
    <dbReference type="NCBI Taxonomy" id="1129367"/>
    <lineage>
        <taxon>Bacteria</taxon>
        <taxon>Pseudomonadati</taxon>
        <taxon>Pseudomonadota</taxon>
        <taxon>Gammaproteobacteria</taxon>
        <taxon>Alteromonadales</taxon>
        <taxon>Pseudoalteromonadaceae</taxon>
        <taxon>Pseudoalteromonas</taxon>
    </lineage>
</organism>
<evidence type="ECO:0008006" key="5">
    <source>
        <dbReference type="Google" id="ProtNLM"/>
    </source>
</evidence>
<evidence type="ECO:0000256" key="1">
    <source>
        <dbReference type="ARBA" id="ARBA00006056"/>
    </source>
</evidence>
<dbReference type="RefSeq" id="WP_046356043.1">
    <property type="nucleotide sequence ID" value="NZ_AUXW01000142.1"/>
</dbReference>
<dbReference type="EMBL" id="AUXW01000142">
    <property type="protein sequence ID" value="KKE83747.1"/>
    <property type="molecule type" value="Genomic_DNA"/>
</dbReference>
<protein>
    <recommendedName>
        <fullName evidence="5">Malate dehydrogenase</fullName>
    </recommendedName>
</protein>
<comment type="similarity">
    <text evidence="1">Belongs to the LDH2/MDH2 oxidoreductase family.</text>
</comment>
<dbReference type="InterPro" id="IPR036111">
    <property type="entry name" value="Mal/L-sulfo/L-lacto_DH-like_sf"/>
</dbReference>
<name>A0A0F6ABZ6_9GAMM</name>
<reference evidence="3 4" key="1">
    <citation type="journal article" date="2015" name="BMC Genomics">
        <title>Genome mining reveals unlocked bioactive potential of marine Gram-negative bacteria.</title>
        <authorList>
            <person name="Machado H."/>
            <person name="Sonnenschein E.C."/>
            <person name="Melchiorsen J."/>
            <person name="Gram L."/>
        </authorList>
    </citation>
    <scope>NUCLEOTIDE SEQUENCE [LARGE SCALE GENOMIC DNA]</scope>
    <source>
        <strain evidence="3 4">S4054</strain>
    </source>
</reference>
<dbReference type="Gene3D" id="3.30.1370.60">
    <property type="entry name" value="Hypothetical oxidoreductase yiak, domain 2"/>
    <property type="match status" value="1"/>
</dbReference>
<evidence type="ECO:0000313" key="3">
    <source>
        <dbReference type="EMBL" id="KKE83747.1"/>
    </source>
</evidence>
<dbReference type="Pfam" id="PF02615">
    <property type="entry name" value="Ldh_2"/>
    <property type="match status" value="1"/>
</dbReference>
<sequence length="340" mass="36851">MTNYLKEDAIRRVVFSELSKLDMPEQDAKYLVEGLLHSSMRGIDTHGIALLPTYLEELRGGRSRTKPNLQWQQPLPCCLKLDADGANGVVAASHAMLRAIEVASVYGVAVVSVRNSNHFAAASIYTHMAAERDMIGICLSNSDALVGLENGKEPFLGTNPIAMTASGAGGELFDLDFATSQVSYSKVRRHLNEGKPIPSGWAKDAEGNDTSCTNEFHALEALGGYKGQGIGFMVQILTSVLADTPFDNQLSHLYCEPYDSPRNIAHTMVVLSPAMFDPTNGSVDGFKSRLSGLMATAREQGDGVTLPGDKERQCKSARAQSGIPVSPEFYNWFLELSETN</sequence>
<dbReference type="AlphaFoldDB" id="A0A0F6ABZ6"/>
<dbReference type="InterPro" id="IPR043143">
    <property type="entry name" value="Mal/L-sulf/L-lact_DH-like_NADP"/>
</dbReference>
<keyword evidence="2" id="KW-0560">Oxidoreductase</keyword>